<dbReference type="InterPro" id="IPR050659">
    <property type="entry name" value="Peptidase_M24B"/>
</dbReference>
<dbReference type="Pfam" id="PF00557">
    <property type="entry name" value="Peptidase_M24"/>
    <property type="match status" value="1"/>
</dbReference>
<keyword evidence="3" id="KW-1185">Reference proteome</keyword>
<dbReference type="RefSeq" id="WP_109921353.1">
    <property type="nucleotide sequence ID" value="NZ_QGLF01000003.1"/>
</dbReference>
<proteinExistence type="predicted"/>
<dbReference type="EMBL" id="QGLF01000003">
    <property type="protein sequence ID" value="PWR20709.1"/>
    <property type="molecule type" value="Genomic_DNA"/>
</dbReference>
<keyword evidence="2" id="KW-0378">Hydrolase</keyword>
<reference evidence="3" key="1">
    <citation type="submission" date="2018-05" db="EMBL/GenBank/DDBJ databases">
        <title>Zavarzinia sp. HR-AS.</title>
        <authorList>
            <person name="Lee Y."/>
            <person name="Jeon C.O."/>
        </authorList>
    </citation>
    <scope>NUCLEOTIDE SEQUENCE [LARGE SCALE GENOMIC DNA]</scope>
    <source>
        <strain evidence="3">DSM 1231</strain>
    </source>
</reference>
<accession>A0A317E177</accession>
<sequence>MKFDFAARPEADRTAALRAAEMQGFALLDAIGAELLRPGIGEKALEAEIRDLAAERFGATKHWHKRIVRSGPNTLCVYDENPPDRVIAADDVVFIDIGPVFDGWEADIGRSFVLGDDPAKHRLLGDMAEAFEDGRRHFRENPGLTGREFYRYVQGLAERRDWTFGGTIAGHIVGEFPHKHLPGDAKSFYISPENTACLDAPDALGQRQHWILEIHFVDRRRSFGGFMESLITLD</sequence>
<evidence type="ECO:0000313" key="3">
    <source>
        <dbReference type="Proteomes" id="UP000246077"/>
    </source>
</evidence>
<dbReference type="CDD" id="cd01066">
    <property type="entry name" value="APP_MetAP"/>
    <property type="match status" value="1"/>
</dbReference>
<dbReference type="InterPro" id="IPR000994">
    <property type="entry name" value="Pept_M24"/>
</dbReference>
<protein>
    <submittedName>
        <fullName evidence="2">Aminopeptidase</fullName>
    </submittedName>
</protein>
<keyword evidence="2" id="KW-0031">Aminopeptidase</keyword>
<organism evidence="2 3">
    <name type="scientific">Zavarzinia compransoris</name>
    <dbReference type="NCBI Taxonomy" id="1264899"/>
    <lineage>
        <taxon>Bacteria</taxon>
        <taxon>Pseudomonadati</taxon>
        <taxon>Pseudomonadota</taxon>
        <taxon>Alphaproteobacteria</taxon>
        <taxon>Rhodospirillales</taxon>
        <taxon>Zavarziniaceae</taxon>
        <taxon>Zavarzinia</taxon>
    </lineage>
</organism>
<feature type="domain" description="Peptidase M24" evidence="1">
    <location>
        <begin position="19"/>
        <end position="179"/>
    </location>
</feature>
<dbReference type="Gene3D" id="3.90.230.10">
    <property type="entry name" value="Creatinase/methionine aminopeptidase superfamily"/>
    <property type="match status" value="1"/>
</dbReference>
<comment type="caution">
    <text evidence="2">The sequence shown here is derived from an EMBL/GenBank/DDBJ whole genome shotgun (WGS) entry which is preliminary data.</text>
</comment>
<gene>
    <name evidence="2" type="ORF">DKG75_11980</name>
</gene>
<evidence type="ECO:0000313" key="2">
    <source>
        <dbReference type="EMBL" id="PWR20709.1"/>
    </source>
</evidence>
<dbReference type="SUPFAM" id="SSF55920">
    <property type="entry name" value="Creatinase/aminopeptidase"/>
    <property type="match status" value="1"/>
</dbReference>
<dbReference type="PANTHER" id="PTHR46112:SF8">
    <property type="entry name" value="CYTOPLASMIC PEPTIDASE PEPQ-RELATED"/>
    <property type="match status" value="1"/>
</dbReference>
<dbReference type="PANTHER" id="PTHR46112">
    <property type="entry name" value="AMINOPEPTIDASE"/>
    <property type="match status" value="1"/>
</dbReference>
<dbReference type="AlphaFoldDB" id="A0A317E177"/>
<evidence type="ECO:0000259" key="1">
    <source>
        <dbReference type="Pfam" id="PF00557"/>
    </source>
</evidence>
<keyword evidence="2" id="KW-0645">Protease</keyword>
<dbReference type="Proteomes" id="UP000246077">
    <property type="component" value="Unassembled WGS sequence"/>
</dbReference>
<dbReference type="InterPro" id="IPR036005">
    <property type="entry name" value="Creatinase/aminopeptidase-like"/>
</dbReference>
<dbReference type="GO" id="GO:0004177">
    <property type="term" value="F:aminopeptidase activity"/>
    <property type="evidence" value="ECO:0007669"/>
    <property type="project" value="UniProtKB-KW"/>
</dbReference>
<name>A0A317E177_9PROT</name>
<dbReference type="OrthoDB" id="570664at2"/>